<dbReference type="Pfam" id="PF01177">
    <property type="entry name" value="Asp_Glu_race"/>
    <property type="match status" value="1"/>
</dbReference>
<gene>
    <name evidence="2" type="ORF">V3330_10025</name>
</gene>
<dbReference type="InterPro" id="IPR053714">
    <property type="entry name" value="Iso_Racemase_Enz_sf"/>
</dbReference>
<comment type="similarity">
    <text evidence="1">Belongs to the HyuE racemase family.</text>
</comment>
<keyword evidence="3" id="KW-1185">Reference proteome</keyword>
<dbReference type="PANTHER" id="PTHR28047:SF5">
    <property type="entry name" value="PROTEIN DCG1"/>
    <property type="match status" value="1"/>
</dbReference>
<dbReference type="Gene3D" id="3.40.50.12500">
    <property type="match status" value="1"/>
</dbReference>
<dbReference type="AlphaFoldDB" id="A0AAW9RDX3"/>
<dbReference type="GO" id="GO:0047661">
    <property type="term" value="F:amino-acid racemase activity"/>
    <property type="evidence" value="ECO:0007669"/>
    <property type="project" value="InterPro"/>
</dbReference>
<dbReference type="EMBL" id="JAZHOG010000006">
    <property type="protein sequence ID" value="MEJ8567961.1"/>
    <property type="molecule type" value="Genomic_DNA"/>
</dbReference>
<dbReference type="RefSeq" id="WP_354695285.1">
    <property type="nucleotide sequence ID" value="NZ_JAZHOG010000006.1"/>
</dbReference>
<dbReference type="Proteomes" id="UP001359886">
    <property type="component" value="Unassembled WGS sequence"/>
</dbReference>
<evidence type="ECO:0000313" key="3">
    <source>
        <dbReference type="Proteomes" id="UP001359886"/>
    </source>
</evidence>
<dbReference type="InterPro" id="IPR052186">
    <property type="entry name" value="Hydantoin_racemase-like"/>
</dbReference>
<comment type="caution">
    <text evidence="2">The sequence shown here is derived from an EMBL/GenBank/DDBJ whole genome shotgun (WGS) entry which is preliminary data.</text>
</comment>
<name>A0AAW9RDX3_9GAMM</name>
<proteinExistence type="inferred from homology"/>
<organism evidence="2 3">
    <name type="scientific">Elongatibacter sediminis</name>
    <dbReference type="NCBI Taxonomy" id="3119006"/>
    <lineage>
        <taxon>Bacteria</taxon>
        <taxon>Pseudomonadati</taxon>
        <taxon>Pseudomonadota</taxon>
        <taxon>Gammaproteobacteria</taxon>
        <taxon>Chromatiales</taxon>
        <taxon>Wenzhouxiangellaceae</taxon>
        <taxon>Elongatibacter</taxon>
    </lineage>
</organism>
<reference evidence="2 3" key="1">
    <citation type="submission" date="2024-02" db="EMBL/GenBank/DDBJ databases">
        <title>A novel Wenzhouxiangellaceae bacterium, isolated from coastal sediments.</title>
        <authorList>
            <person name="Du Z.-J."/>
            <person name="Ye Y.-Q."/>
            <person name="Zhang X.-Y."/>
        </authorList>
    </citation>
    <scope>NUCLEOTIDE SEQUENCE [LARGE SCALE GENOMIC DNA]</scope>
    <source>
        <strain evidence="2 3">CH-27</strain>
    </source>
</reference>
<sequence>MQVRVLEAFVVPEPELQALAGELRTRYGRDDLDLSVAAPARPPEVEAHESMTALSYAVPELVRNALEAEAEGIDGLMVDCMADPGIEVLRETVSIPVLGPGITSMQVATLLGRRFSLLVTTDFSSRYFHEYARRTRLNARLASCRQVDIPPEQLQAESGHTLQALTEAAVQAVESDGADTLILCCTGFAPFSARLGEALDARGLSVPLIDPFAVTLNALAMLIHSGLSHSGIAFPATAISAQHRH</sequence>
<protein>
    <submittedName>
        <fullName evidence="2">Aspartate/glutamate racemase family protein</fullName>
    </submittedName>
</protein>
<accession>A0AAW9RDX3</accession>
<dbReference type="PANTHER" id="PTHR28047">
    <property type="entry name" value="PROTEIN DCG1"/>
    <property type="match status" value="1"/>
</dbReference>
<evidence type="ECO:0000313" key="2">
    <source>
        <dbReference type="EMBL" id="MEJ8567961.1"/>
    </source>
</evidence>
<evidence type="ECO:0000256" key="1">
    <source>
        <dbReference type="ARBA" id="ARBA00038414"/>
    </source>
</evidence>
<dbReference type="InterPro" id="IPR015942">
    <property type="entry name" value="Asp/Glu/hydantoin_racemase"/>
</dbReference>